<dbReference type="PANTHER" id="PTHR35395">
    <property type="entry name" value="DUF6536 DOMAIN-CONTAINING PROTEIN"/>
    <property type="match status" value="1"/>
</dbReference>
<organism evidence="2 3">
    <name type="scientific">Paecilomyces lecythidis</name>
    <dbReference type="NCBI Taxonomy" id="3004212"/>
    <lineage>
        <taxon>Eukaryota</taxon>
        <taxon>Fungi</taxon>
        <taxon>Dikarya</taxon>
        <taxon>Ascomycota</taxon>
        <taxon>Pezizomycotina</taxon>
        <taxon>Eurotiomycetes</taxon>
        <taxon>Eurotiomycetidae</taxon>
        <taxon>Eurotiales</taxon>
        <taxon>Thermoascaceae</taxon>
        <taxon>Paecilomyces</taxon>
    </lineage>
</organism>
<keyword evidence="3" id="KW-1185">Reference proteome</keyword>
<keyword evidence="1" id="KW-1133">Transmembrane helix</keyword>
<evidence type="ECO:0000313" key="3">
    <source>
        <dbReference type="Proteomes" id="UP001583193"/>
    </source>
</evidence>
<feature type="transmembrane region" description="Helical" evidence="1">
    <location>
        <begin position="377"/>
        <end position="396"/>
    </location>
</feature>
<keyword evidence="1" id="KW-0812">Transmembrane</keyword>
<accession>A0ABR3XRV6</accession>
<keyword evidence="1" id="KW-0472">Membrane</keyword>
<dbReference type="PANTHER" id="PTHR35395:SF1">
    <property type="entry name" value="DUF6536 DOMAIN-CONTAINING PROTEIN"/>
    <property type="match status" value="1"/>
</dbReference>
<comment type="caution">
    <text evidence="2">The sequence shown here is derived from an EMBL/GenBank/DDBJ whole genome shotgun (WGS) entry which is preliminary data.</text>
</comment>
<name>A0ABR3XRV6_9EURO</name>
<proteinExistence type="predicted"/>
<evidence type="ECO:0000256" key="1">
    <source>
        <dbReference type="SAM" id="Phobius"/>
    </source>
</evidence>
<reference evidence="2 3" key="1">
    <citation type="journal article" date="2024" name="IMA Fungus">
        <title>IMA Genome - F19 : A genome assembly and annotation guide to empower mycologists, including annotated draft genome sequences of Ceratocystis pirilliformis, Diaporthe australafricana, Fusarium ophioides, Paecilomyces lecythidis, and Sporothrix stenoceras.</title>
        <authorList>
            <person name="Aylward J."/>
            <person name="Wilson A.M."/>
            <person name="Visagie C.M."/>
            <person name="Spraker J."/>
            <person name="Barnes I."/>
            <person name="Buitendag C."/>
            <person name="Ceriani C."/>
            <person name="Del Mar Angel L."/>
            <person name="du Plessis D."/>
            <person name="Fuchs T."/>
            <person name="Gasser K."/>
            <person name="Kramer D."/>
            <person name="Li W."/>
            <person name="Munsamy K."/>
            <person name="Piso A."/>
            <person name="Price J.L."/>
            <person name="Sonnekus B."/>
            <person name="Thomas C."/>
            <person name="van der Nest A."/>
            <person name="van Dijk A."/>
            <person name="van Heerden A."/>
            <person name="van Vuuren N."/>
            <person name="Yilmaz N."/>
            <person name="Duong T.A."/>
            <person name="van der Merwe N.A."/>
            <person name="Wingfield M.J."/>
            <person name="Wingfield B.D."/>
        </authorList>
    </citation>
    <scope>NUCLEOTIDE SEQUENCE [LARGE SCALE GENOMIC DNA]</scope>
    <source>
        <strain evidence="2 3">CMW 18167</strain>
    </source>
</reference>
<feature type="transmembrane region" description="Helical" evidence="1">
    <location>
        <begin position="228"/>
        <end position="249"/>
    </location>
</feature>
<dbReference type="EMBL" id="JAVDPF010000012">
    <property type="protein sequence ID" value="KAL1878471.1"/>
    <property type="molecule type" value="Genomic_DNA"/>
</dbReference>
<gene>
    <name evidence="2" type="ORF">Plec18167_004545</name>
</gene>
<feature type="transmembrane region" description="Helical" evidence="1">
    <location>
        <begin position="339"/>
        <end position="357"/>
    </location>
</feature>
<dbReference type="Proteomes" id="UP001583193">
    <property type="component" value="Unassembled WGS sequence"/>
</dbReference>
<sequence length="528" mass="59260">MPVLPEWEDHNKLCIQSSQNNGVWFGGSGSVDMAEWLDKSSEMNRNISYAAKVSRASWERLNPARCRSEFLYCGGGQGLTSYRNVVMVVDNGVNKTTGWTTDQVFPKMSDNDTAFWEHDIPDNKTNSLWFHNTCHVRSQFGNGMCYNSCKTSLGFDSLNDETTYIVNPHDDRADPSWVYPFWGNRSLDAGLLDYQMRTGFDRQYNMLNVSYCLAERIEEECKIGVSNILVLAVVLCVSIKVAQCIFVMVHYVSRANESPLVTPGDAMNSLLRRPDPMSTKMCTLEMRDLQTTWARFANNMDKSKGHSKLPTGVEYLASSSGSELFAPQVRQWRHRKIRYFWTVATATWVSTTGGPTMEGNNMGLSDHGFVGLGYSPIALLAFIVVFVAAMCVPLVLGLRRLPGDMVVVGSNSFAMAAACHASTISKVKIDIPEETEYDAATSSNELGNLIVEEIAMSRLQEHDQPDPKNQDLVLSKLAESKLKWGVVTMPPEFYEEFKEDMEVDTVEHLSFGVKEDDVQKPIYGKWYA</sequence>
<protein>
    <submittedName>
        <fullName evidence="2">Uncharacterized protein</fullName>
    </submittedName>
</protein>
<evidence type="ECO:0000313" key="2">
    <source>
        <dbReference type="EMBL" id="KAL1878471.1"/>
    </source>
</evidence>